<feature type="transmembrane region" description="Helical" evidence="1">
    <location>
        <begin position="38"/>
        <end position="58"/>
    </location>
</feature>
<name>A0ABU5ZSX7_9FLAO</name>
<sequence length="67" mass="7595">MKGAIIHKYADFDNVKLEDVISPKPSDNKVLLKMAYSAVNYANVANVKGTSFLILLWLELFKSKQQH</sequence>
<evidence type="ECO:0008006" key="4">
    <source>
        <dbReference type="Google" id="ProtNLM"/>
    </source>
</evidence>
<dbReference type="InterPro" id="IPR011032">
    <property type="entry name" value="GroES-like_sf"/>
</dbReference>
<gene>
    <name evidence="2" type="ORF">U6A24_04720</name>
</gene>
<dbReference type="RefSeq" id="WP_324178786.1">
    <property type="nucleotide sequence ID" value="NZ_BAABAW010000003.1"/>
</dbReference>
<dbReference type="SUPFAM" id="SSF50129">
    <property type="entry name" value="GroES-like"/>
    <property type="match status" value="1"/>
</dbReference>
<comment type="caution">
    <text evidence="2">The sequence shown here is derived from an EMBL/GenBank/DDBJ whole genome shotgun (WGS) entry which is preliminary data.</text>
</comment>
<reference evidence="2 3" key="1">
    <citation type="journal article" date="2013" name="Int. J. Syst. Evol. Microbiol.">
        <title>Aquimarina gracilis sp. nov., isolated from the gut microflora of a mussel, Mytilus coruscus, and emended description of Aquimarina spongiae.</title>
        <authorList>
            <person name="Park S.C."/>
            <person name="Choe H.N."/>
            <person name="Baik K.S."/>
            <person name="Seong C.N."/>
        </authorList>
    </citation>
    <scope>NUCLEOTIDE SEQUENCE [LARGE SCALE GENOMIC DNA]</scope>
    <source>
        <strain evidence="2 3">PSC32</strain>
    </source>
</reference>
<organism evidence="2 3">
    <name type="scientific">Aquimarina gracilis</name>
    <dbReference type="NCBI Taxonomy" id="874422"/>
    <lineage>
        <taxon>Bacteria</taxon>
        <taxon>Pseudomonadati</taxon>
        <taxon>Bacteroidota</taxon>
        <taxon>Flavobacteriia</taxon>
        <taxon>Flavobacteriales</taxon>
        <taxon>Flavobacteriaceae</taxon>
        <taxon>Aquimarina</taxon>
    </lineage>
</organism>
<keyword evidence="1" id="KW-1133">Transmembrane helix</keyword>
<dbReference type="Gene3D" id="3.90.180.10">
    <property type="entry name" value="Medium-chain alcohol dehydrogenases, catalytic domain"/>
    <property type="match status" value="1"/>
</dbReference>
<keyword evidence="1" id="KW-0472">Membrane</keyword>
<keyword evidence="3" id="KW-1185">Reference proteome</keyword>
<proteinExistence type="predicted"/>
<dbReference type="EMBL" id="JAYKLX010000002">
    <property type="protein sequence ID" value="MEB3344748.1"/>
    <property type="molecule type" value="Genomic_DNA"/>
</dbReference>
<evidence type="ECO:0000313" key="3">
    <source>
        <dbReference type="Proteomes" id="UP001327027"/>
    </source>
</evidence>
<accession>A0ABU5ZSX7</accession>
<dbReference type="Proteomes" id="UP001327027">
    <property type="component" value="Unassembled WGS sequence"/>
</dbReference>
<evidence type="ECO:0000313" key="2">
    <source>
        <dbReference type="EMBL" id="MEB3344748.1"/>
    </source>
</evidence>
<evidence type="ECO:0000256" key="1">
    <source>
        <dbReference type="SAM" id="Phobius"/>
    </source>
</evidence>
<protein>
    <recommendedName>
        <fullName evidence="4">Alcohol dehydrogenase-like protein</fullName>
    </recommendedName>
</protein>
<keyword evidence="1" id="KW-0812">Transmembrane</keyword>